<dbReference type="SUPFAM" id="SSF52091">
    <property type="entry name" value="SpoIIaa-like"/>
    <property type="match status" value="1"/>
</dbReference>
<evidence type="ECO:0000313" key="3">
    <source>
        <dbReference type="Proteomes" id="UP001223144"/>
    </source>
</evidence>
<organism evidence="2 3">
    <name type="scientific">Streptomyces chengmaiensis</name>
    <dbReference type="NCBI Taxonomy" id="3040919"/>
    <lineage>
        <taxon>Bacteria</taxon>
        <taxon>Bacillati</taxon>
        <taxon>Actinomycetota</taxon>
        <taxon>Actinomycetes</taxon>
        <taxon>Kitasatosporales</taxon>
        <taxon>Streptomycetaceae</taxon>
        <taxon>Streptomyces</taxon>
    </lineage>
</organism>
<reference evidence="2 3" key="1">
    <citation type="submission" date="2023-04" db="EMBL/GenBank/DDBJ databases">
        <title>Streptomyces chengmaiensis sp. nov. isolated from the stem of mangrove plant in Hainan.</title>
        <authorList>
            <person name="Huang X."/>
            <person name="Zhou S."/>
            <person name="Chu X."/>
            <person name="Xie Y."/>
            <person name="Lin Y."/>
        </authorList>
    </citation>
    <scope>NUCLEOTIDE SEQUENCE [LARGE SCALE GENOMIC DNA]</scope>
    <source>
        <strain evidence="2 3">HNM0663</strain>
    </source>
</reference>
<feature type="domain" description="STAS" evidence="1">
    <location>
        <begin position="13"/>
        <end position="104"/>
    </location>
</feature>
<protein>
    <submittedName>
        <fullName evidence="2">STAS domain-containing protein</fullName>
    </submittedName>
</protein>
<dbReference type="InterPro" id="IPR058548">
    <property type="entry name" value="MlaB-like_STAS"/>
</dbReference>
<dbReference type="InterPro" id="IPR002645">
    <property type="entry name" value="STAS_dom"/>
</dbReference>
<comment type="caution">
    <text evidence="2">The sequence shown here is derived from an EMBL/GenBank/DDBJ whole genome shotgun (WGS) entry which is preliminary data.</text>
</comment>
<dbReference type="Pfam" id="PF13466">
    <property type="entry name" value="STAS_2"/>
    <property type="match status" value="1"/>
</dbReference>
<dbReference type="PROSITE" id="PS50801">
    <property type="entry name" value="STAS"/>
    <property type="match status" value="1"/>
</dbReference>
<gene>
    <name evidence="2" type="ORF">QCN29_24380</name>
</gene>
<keyword evidence="3" id="KW-1185">Reference proteome</keyword>
<dbReference type="Gene3D" id="3.30.750.24">
    <property type="entry name" value="STAS domain"/>
    <property type="match status" value="1"/>
</dbReference>
<dbReference type="RefSeq" id="WP_279930797.1">
    <property type="nucleotide sequence ID" value="NZ_JARWBG010000033.1"/>
</dbReference>
<evidence type="ECO:0000259" key="1">
    <source>
        <dbReference type="PROSITE" id="PS50801"/>
    </source>
</evidence>
<sequence length="104" mass="10985">MAVHLHVDAEQPIVIRLEGTLTPADPLRLCRELSERLAHRRPGGAGPEVICDASGLVYAGLAAVDAVARLRLAVRREGGVLRLRGAGPELRELLKLVGLGQGPG</sequence>
<dbReference type="EMBL" id="JARWBG010000033">
    <property type="protein sequence ID" value="MDH2391859.1"/>
    <property type="molecule type" value="Genomic_DNA"/>
</dbReference>
<dbReference type="Proteomes" id="UP001223144">
    <property type="component" value="Unassembled WGS sequence"/>
</dbReference>
<evidence type="ECO:0000313" key="2">
    <source>
        <dbReference type="EMBL" id="MDH2391859.1"/>
    </source>
</evidence>
<dbReference type="InterPro" id="IPR036513">
    <property type="entry name" value="STAS_dom_sf"/>
</dbReference>
<accession>A0ABT6HT17</accession>
<name>A0ABT6HT17_9ACTN</name>
<proteinExistence type="predicted"/>